<dbReference type="AlphaFoldDB" id="A0A9D1RG65"/>
<dbReference type="InterPro" id="IPR010994">
    <property type="entry name" value="RuvA_2-like"/>
</dbReference>
<comment type="caution">
    <text evidence="2">The sequence shown here is derived from an EMBL/GenBank/DDBJ whole genome shotgun (WGS) entry which is preliminary data.</text>
</comment>
<evidence type="ECO:0008006" key="4">
    <source>
        <dbReference type="Google" id="ProtNLM"/>
    </source>
</evidence>
<dbReference type="EMBL" id="DXGG01000065">
    <property type="protein sequence ID" value="HIW87002.1"/>
    <property type="molecule type" value="Genomic_DNA"/>
</dbReference>
<name>A0A9D1RG65_9BACT</name>
<organism evidence="2 3">
    <name type="scientific">Candidatus Onthomorpha intestinigallinarum</name>
    <dbReference type="NCBI Taxonomy" id="2840880"/>
    <lineage>
        <taxon>Bacteria</taxon>
        <taxon>Pseudomonadati</taxon>
        <taxon>Bacteroidota</taxon>
        <taxon>Bacteroidia</taxon>
        <taxon>Bacteroidales</taxon>
        <taxon>Candidatus Onthomorpha</taxon>
    </lineage>
</organism>
<reference evidence="2" key="1">
    <citation type="journal article" date="2021" name="PeerJ">
        <title>Extensive microbial diversity within the chicken gut microbiome revealed by metagenomics and culture.</title>
        <authorList>
            <person name="Gilroy R."/>
            <person name="Ravi A."/>
            <person name="Getino M."/>
            <person name="Pursley I."/>
            <person name="Horton D.L."/>
            <person name="Alikhan N.F."/>
            <person name="Baker D."/>
            <person name="Gharbi K."/>
            <person name="Hall N."/>
            <person name="Watson M."/>
            <person name="Adriaenssens E.M."/>
            <person name="Foster-Nyarko E."/>
            <person name="Jarju S."/>
            <person name="Secka A."/>
            <person name="Antonio M."/>
            <person name="Oren A."/>
            <person name="Chaudhuri R.R."/>
            <person name="La Ragione R."/>
            <person name="Hildebrand F."/>
            <person name="Pallen M.J."/>
        </authorList>
    </citation>
    <scope>NUCLEOTIDE SEQUENCE</scope>
    <source>
        <strain evidence="2">Gambia16-930</strain>
    </source>
</reference>
<keyword evidence="1" id="KW-0732">Signal</keyword>
<protein>
    <recommendedName>
        <fullName evidence="4">Helix-hairpin-helix domain-containing protein</fullName>
    </recommendedName>
</protein>
<feature type="chain" id="PRO_5039175922" description="Helix-hairpin-helix domain-containing protein" evidence="1">
    <location>
        <begin position="23"/>
        <end position="668"/>
    </location>
</feature>
<proteinExistence type="predicted"/>
<evidence type="ECO:0000256" key="1">
    <source>
        <dbReference type="SAM" id="SignalP"/>
    </source>
</evidence>
<accession>A0A9D1RG65</accession>
<dbReference type="SUPFAM" id="SSF47781">
    <property type="entry name" value="RuvA domain 2-like"/>
    <property type="match status" value="1"/>
</dbReference>
<gene>
    <name evidence="2" type="ORF">IAC47_01835</name>
</gene>
<feature type="signal peptide" evidence="1">
    <location>
        <begin position="1"/>
        <end position="22"/>
    </location>
</feature>
<dbReference type="Proteomes" id="UP000824267">
    <property type="component" value="Unassembled WGS sequence"/>
</dbReference>
<evidence type="ECO:0000313" key="2">
    <source>
        <dbReference type="EMBL" id="HIW87002.1"/>
    </source>
</evidence>
<reference evidence="2" key="2">
    <citation type="submission" date="2021-04" db="EMBL/GenBank/DDBJ databases">
        <authorList>
            <person name="Gilroy R."/>
        </authorList>
    </citation>
    <scope>NUCLEOTIDE SEQUENCE</scope>
    <source>
        <strain evidence="2">Gambia16-930</strain>
    </source>
</reference>
<sequence>MNKRKTYILICFMFFVSFKCNAQEINSFIENRLRQIEESDISNQDKELLVEQLYNLYTNPINLNDADENQLQILGLDDFQIFSLQHYIKETGELLSIYELKYINGFDSTTINNISPFVHVSQPKYKPPLRLDSVFKHSSHEIRLQYKQVLEKSRGYTRTDNKGYLGKGFATTFRYYMDYFDRMHFSIVGDKDAGEPFFNSMQKKGFDYYAIQLTLKDIGFIEQVTLGDYRLNFGEGLAIGQGFSLNYLTTDANIKKRNFGIQPHRSTTEYGYNRGIATNIKIGKSNLFLFASYDKVDYSGSILTEGLHRTASELEKKDSNANRMAGVHWTYQNKGLQIGATALYYDYKYPIKHSNATYQKYYFEGKHNNVLATDFSYLYKRLRLFGEIAVSRNKAFAYIAGLQINLAYKTTLSLAYRDYGSKFQNFYSGAIGAQSRNMNEKGVNINFAHRINDHLSYYAGTDFFHFPFNTYRSSSPANGFKIRSEIRYTPNDNNMLRLTYKLNNRQEDEKISDNQKILTDNTVQQLQFSYIYSINEYFQLQSRLGYSFSSTYQSNQNNGYFAYLETIYKGKRIPLQVNLRYAYFNTTDYDNHFSIYEYNLPLNYSSAILNGNGHRLYLYIKTKPWKNMELSARYAVYIYEDRDEISSGNDLIASSHKQDIGIQLFVRF</sequence>
<evidence type="ECO:0000313" key="3">
    <source>
        <dbReference type="Proteomes" id="UP000824267"/>
    </source>
</evidence>